<dbReference type="InterPro" id="IPR022301">
    <property type="entry name" value="Integral_membrane_YjbE"/>
</dbReference>
<reference evidence="7" key="1">
    <citation type="submission" date="2021-03" db="EMBL/GenBank/DDBJ databases">
        <title>Antimicrobial resistance genes in bacteria isolated from Japanese honey, and their potential for conferring macrolide and lincosamide resistance in the American foulbrood pathogen Paenibacillus larvae.</title>
        <authorList>
            <person name="Okamoto M."/>
            <person name="Kumagai M."/>
            <person name="Kanamori H."/>
            <person name="Takamatsu D."/>
        </authorList>
    </citation>
    <scope>NUCLEOTIDE SEQUENCE</scope>
    <source>
        <strain evidence="7">J2TS6</strain>
    </source>
</reference>
<accession>A0A920CB44</accession>
<feature type="transmembrane region" description="Helical" evidence="6">
    <location>
        <begin position="71"/>
        <end position="90"/>
    </location>
</feature>
<evidence type="ECO:0000256" key="5">
    <source>
        <dbReference type="ARBA" id="ARBA00023136"/>
    </source>
</evidence>
<feature type="transmembrane region" description="Helical" evidence="6">
    <location>
        <begin position="133"/>
        <end position="154"/>
    </location>
</feature>
<dbReference type="PANTHER" id="PTHR30238:SF4">
    <property type="entry name" value="SLL1022 PROTEIN"/>
    <property type="match status" value="1"/>
</dbReference>
<evidence type="ECO:0000256" key="6">
    <source>
        <dbReference type="SAM" id="Phobius"/>
    </source>
</evidence>
<name>A0A920CB44_9BACL</name>
<evidence type="ECO:0000256" key="4">
    <source>
        <dbReference type="ARBA" id="ARBA00022989"/>
    </source>
</evidence>
<evidence type="ECO:0000256" key="1">
    <source>
        <dbReference type="ARBA" id="ARBA00004141"/>
    </source>
</evidence>
<comment type="caution">
    <text evidence="7">The sequence shown here is derived from an EMBL/GenBank/DDBJ whole genome shotgun (WGS) entry which is preliminary data.</text>
</comment>
<proteinExistence type="inferred from homology"/>
<keyword evidence="3 6" id="KW-0812">Transmembrane</keyword>
<dbReference type="Pfam" id="PF03741">
    <property type="entry name" value="TerC"/>
    <property type="match status" value="1"/>
</dbReference>
<comment type="similarity">
    <text evidence="2">Belongs to the TerC family.</text>
</comment>
<dbReference type="Proteomes" id="UP000679779">
    <property type="component" value="Unassembled WGS sequence"/>
</dbReference>
<sequence>MELLTMAFWTALLSIVIIDLVLAGDNAIVIGLAARNVRKEDQKKVILWGTIGAIVIRVIATLLVVQLLLIPGLRLVGGLALIWIAYKLLIDEKKHDISAGNQVWAAIRTIIIADAMMGLDNVLAVAGAAHGDFLLVIIGLAVSVPIMVWGSTLIVKLTERFPVIITVGAAILAWTASKMLVEEPLIHGLFANAVLKYGFELIVIAAVVALGLRTKKKKEKAAKSRAVGMG</sequence>
<protein>
    <submittedName>
        <fullName evidence="7">Membrane protein</fullName>
    </submittedName>
</protein>
<evidence type="ECO:0000256" key="2">
    <source>
        <dbReference type="ARBA" id="ARBA00007511"/>
    </source>
</evidence>
<feature type="transmembrane region" description="Helical" evidence="6">
    <location>
        <begin position="102"/>
        <end position="127"/>
    </location>
</feature>
<feature type="transmembrane region" description="Helical" evidence="6">
    <location>
        <begin position="6"/>
        <end position="33"/>
    </location>
</feature>
<feature type="transmembrane region" description="Helical" evidence="6">
    <location>
        <begin position="193"/>
        <end position="212"/>
    </location>
</feature>
<keyword evidence="5 6" id="KW-0472">Membrane</keyword>
<gene>
    <name evidence="7" type="ORF">J2TS6_18250</name>
</gene>
<dbReference type="PANTHER" id="PTHR30238">
    <property type="entry name" value="MEMBRANE BOUND PREDICTED REDOX MODULATOR"/>
    <property type="match status" value="1"/>
</dbReference>
<dbReference type="InterPro" id="IPR005496">
    <property type="entry name" value="Integral_membrane_TerC"/>
</dbReference>
<evidence type="ECO:0000256" key="3">
    <source>
        <dbReference type="ARBA" id="ARBA00022692"/>
    </source>
</evidence>
<dbReference type="GO" id="GO:0016020">
    <property type="term" value="C:membrane"/>
    <property type="evidence" value="ECO:0007669"/>
    <property type="project" value="UniProtKB-SubCell"/>
</dbReference>
<feature type="transmembrane region" description="Helical" evidence="6">
    <location>
        <begin position="161"/>
        <end position="181"/>
    </location>
</feature>
<evidence type="ECO:0000313" key="8">
    <source>
        <dbReference type="Proteomes" id="UP000679779"/>
    </source>
</evidence>
<comment type="subcellular location">
    <subcellularLocation>
        <location evidence="1">Membrane</location>
        <topology evidence="1">Multi-pass membrane protein</topology>
    </subcellularLocation>
</comment>
<dbReference type="EMBL" id="BORQ01000002">
    <property type="protein sequence ID" value="GIO30684.1"/>
    <property type="molecule type" value="Genomic_DNA"/>
</dbReference>
<keyword evidence="4 6" id="KW-1133">Transmembrane helix</keyword>
<evidence type="ECO:0000313" key="7">
    <source>
        <dbReference type="EMBL" id="GIO30684.1"/>
    </source>
</evidence>
<organism evidence="7 8">
    <name type="scientific">Paenibacillus albilobatus</name>
    <dbReference type="NCBI Taxonomy" id="2716884"/>
    <lineage>
        <taxon>Bacteria</taxon>
        <taxon>Bacillati</taxon>
        <taxon>Bacillota</taxon>
        <taxon>Bacilli</taxon>
        <taxon>Bacillales</taxon>
        <taxon>Paenibacillaceae</taxon>
        <taxon>Paenibacillus</taxon>
    </lineage>
</organism>
<feature type="transmembrane region" description="Helical" evidence="6">
    <location>
        <begin position="45"/>
        <end position="65"/>
    </location>
</feature>
<dbReference type="AlphaFoldDB" id="A0A920CB44"/>
<dbReference type="NCBIfam" id="TIGR03717">
    <property type="entry name" value="R_switched_YjbE"/>
    <property type="match status" value="1"/>
</dbReference>
<dbReference type="RefSeq" id="WP_160040973.1">
    <property type="nucleotide sequence ID" value="NZ_BORQ01000002.1"/>
</dbReference>
<keyword evidence="8" id="KW-1185">Reference proteome</keyword>